<dbReference type="InterPro" id="IPR002372">
    <property type="entry name" value="PQQ_rpt_dom"/>
</dbReference>
<dbReference type="Pfam" id="PF13360">
    <property type="entry name" value="PQQ_2"/>
    <property type="match status" value="1"/>
</dbReference>
<reference evidence="2" key="1">
    <citation type="submission" date="2023-03" db="EMBL/GenBank/DDBJ databases">
        <title>Actinorhabdospora filicis NBRC 111898.</title>
        <authorList>
            <person name="Ichikawa N."/>
            <person name="Sato H."/>
            <person name="Tonouchi N."/>
        </authorList>
    </citation>
    <scope>NUCLEOTIDE SEQUENCE</scope>
    <source>
        <strain evidence="2">NBRC 111898</strain>
    </source>
</reference>
<proteinExistence type="predicted"/>
<name>A0A9W6SJC1_9ACTN</name>
<dbReference type="InterPro" id="IPR015943">
    <property type="entry name" value="WD40/YVTN_repeat-like_dom_sf"/>
</dbReference>
<dbReference type="Proteomes" id="UP001165079">
    <property type="component" value="Unassembled WGS sequence"/>
</dbReference>
<dbReference type="EMBL" id="BSTX01000001">
    <property type="protein sequence ID" value="GLZ77010.1"/>
    <property type="molecule type" value="Genomic_DNA"/>
</dbReference>
<dbReference type="SUPFAM" id="SSF50998">
    <property type="entry name" value="Quinoprotein alcohol dehydrogenase-like"/>
    <property type="match status" value="1"/>
</dbReference>
<sequence>MHQLRRPRAVLLSAAAVAAVIFVGAGAFLAASSAHRVSPVWTAGFGDRGLPFATETTADRVVVTTDFAVVVLDRDNGERLWRRDLDEGDRTLDSRVPRLFGDTVVVPRDGFYAFEGVDLDTGETRYTVKLDAGETYVAVPAPVIVTRLCDPDGCRFRGRDAATGAVAWEGQMIVGDAQEPEWPRELGGDTFSALRRTPVGYGIIGSGRGAVAVDLATGATLSTWHDSDITAFDGHVLGRNGDTVRGLDPVTGGELWRAGDRGTMFSSNGRLVFGTPERNFITGPYLVTGDDGNAREGDTLGRLLIGAADSGDVFFNPATGTLEGPSWMVHIGGRAPDTAQLIGDRLMLSSGPRTWLINTASGAYARIQGQGFALTDDGLAAVGGDGMYFYEI</sequence>
<dbReference type="InterPro" id="IPR011047">
    <property type="entry name" value="Quinoprotein_ADH-like_sf"/>
</dbReference>
<protein>
    <recommendedName>
        <fullName evidence="1">Pyrrolo-quinoline quinone repeat domain-containing protein</fullName>
    </recommendedName>
</protein>
<evidence type="ECO:0000313" key="3">
    <source>
        <dbReference type="Proteomes" id="UP001165079"/>
    </source>
</evidence>
<dbReference type="SMART" id="SM00564">
    <property type="entry name" value="PQQ"/>
    <property type="match status" value="2"/>
</dbReference>
<dbReference type="InterPro" id="IPR018391">
    <property type="entry name" value="PQQ_b-propeller_rpt"/>
</dbReference>
<dbReference type="Gene3D" id="2.130.10.10">
    <property type="entry name" value="YVTN repeat-like/Quinoprotein amine dehydrogenase"/>
    <property type="match status" value="1"/>
</dbReference>
<accession>A0A9W6SJC1</accession>
<feature type="domain" description="Pyrrolo-quinoline quinone repeat" evidence="1">
    <location>
        <begin position="40"/>
        <end position="236"/>
    </location>
</feature>
<evidence type="ECO:0000313" key="2">
    <source>
        <dbReference type="EMBL" id="GLZ77010.1"/>
    </source>
</evidence>
<evidence type="ECO:0000259" key="1">
    <source>
        <dbReference type="Pfam" id="PF13360"/>
    </source>
</evidence>
<gene>
    <name evidence="2" type="ORF">Afil01_18170</name>
</gene>
<organism evidence="2 3">
    <name type="scientific">Actinorhabdospora filicis</name>
    <dbReference type="NCBI Taxonomy" id="1785913"/>
    <lineage>
        <taxon>Bacteria</taxon>
        <taxon>Bacillati</taxon>
        <taxon>Actinomycetota</taxon>
        <taxon>Actinomycetes</taxon>
        <taxon>Micromonosporales</taxon>
        <taxon>Micromonosporaceae</taxon>
        <taxon>Actinorhabdospora</taxon>
    </lineage>
</organism>
<dbReference type="RefSeq" id="WP_285662148.1">
    <property type="nucleotide sequence ID" value="NZ_BSTX01000001.1"/>
</dbReference>
<keyword evidence="3" id="KW-1185">Reference proteome</keyword>
<dbReference type="AlphaFoldDB" id="A0A9W6SJC1"/>
<comment type="caution">
    <text evidence="2">The sequence shown here is derived from an EMBL/GenBank/DDBJ whole genome shotgun (WGS) entry which is preliminary data.</text>
</comment>